<proteinExistence type="predicted"/>
<dbReference type="SUPFAM" id="SSF54928">
    <property type="entry name" value="RNA-binding domain, RBD"/>
    <property type="match status" value="3"/>
</dbReference>
<dbReference type="VEuPathDB" id="MicrosporidiaDB:CWI36_0133p0050"/>
<evidence type="ECO:0000259" key="4">
    <source>
        <dbReference type="PROSITE" id="PS50102"/>
    </source>
</evidence>
<dbReference type="VEuPathDB" id="MicrosporidiaDB:CWI39_1291p0010"/>
<feature type="domain" description="RRM" evidence="4">
    <location>
        <begin position="326"/>
        <end position="404"/>
    </location>
</feature>
<dbReference type="GO" id="GO:0003723">
    <property type="term" value="F:RNA binding"/>
    <property type="evidence" value="ECO:0007669"/>
    <property type="project" value="UniProtKB-UniRule"/>
</dbReference>
<gene>
    <name evidence="5" type="ORF">CWI39_1291p0010</name>
</gene>
<keyword evidence="2 3" id="KW-0694">RNA-binding</keyword>
<keyword evidence="1" id="KW-0677">Repeat</keyword>
<evidence type="ECO:0000256" key="2">
    <source>
        <dbReference type="ARBA" id="ARBA00022884"/>
    </source>
</evidence>
<dbReference type="SMART" id="SM00360">
    <property type="entry name" value="RRM"/>
    <property type="match status" value="3"/>
</dbReference>
<comment type="caution">
    <text evidence="5">The sequence shown here is derived from an EMBL/GenBank/DDBJ whole genome shotgun (WGS) entry which is preliminary data.</text>
</comment>
<accession>A0A4Q9L353</accession>
<evidence type="ECO:0000256" key="1">
    <source>
        <dbReference type="ARBA" id="ARBA00022737"/>
    </source>
</evidence>
<evidence type="ECO:0000313" key="5">
    <source>
        <dbReference type="EMBL" id="TBU01854.1"/>
    </source>
</evidence>
<evidence type="ECO:0000313" key="6">
    <source>
        <dbReference type="Proteomes" id="UP000293045"/>
    </source>
</evidence>
<dbReference type="InterPro" id="IPR000504">
    <property type="entry name" value="RRM_dom"/>
</dbReference>
<evidence type="ECO:0000256" key="3">
    <source>
        <dbReference type="PROSITE-ProRule" id="PRU00176"/>
    </source>
</evidence>
<protein>
    <submittedName>
        <fullName evidence="5">RNA binding domain-containing protein</fullName>
    </submittedName>
</protein>
<dbReference type="InterPro" id="IPR035979">
    <property type="entry name" value="RBD_domain_sf"/>
</dbReference>
<dbReference type="Gene3D" id="3.30.70.330">
    <property type="match status" value="3"/>
</dbReference>
<organism evidence="5 6">
    <name type="scientific">Hamiltosporidium magnivora</name>
    <dbReference type="NCBI Taxonomy" id="148818"/>
    <lineage>
        <taxon>Eukaryota</taxon>
        <taxon>Fungi</taxon>
        <taxon>Fungi incertae sedis</taxon>
        <taxon>Microsporidia</taxon>
        <taxon>Dubosqiidae</taxon>
        <taxon>Hamiltosporidium</taxon>
    </lineage>
</organism>
<dbReference type="Pfam" id="PF00076">
    <property type="entry name" value="RRM_1"/>
    <property type="match status" value="3"/>
</dbReference>
<name>A0A4Q9L353_9MICR</name>
<dbReference type="AlphaFoldDB" id="A0A4Q9L353"/>
<dbReference type="InterPro" id="IPR012677">
    <property type="entry name" value="Nucleotide-bd_a/b_plait_sf"/>
</dbReference>
<feature type="domain" description="RRM" evidence="4">
    <location>
        <begin position="1"/>
        <end position="75"/>
    </location>
</feature>
<dbReference type="EMBL" id="PIXR01001291">
    <property type="protein sequence ID" value="TBU01854.1"/>
    <property type="molecule type" value="Genomic_DNA"/>
</dbReference>
<dbReference type="PANTHER" id="PTHR24012">
    <property type="entry name" value="RNA BINDING PROTEIN"/>
    <property type="match status" value="1"/>
</dbReference>
<dbReference type="Proteomes" id="UP000293045">
    <property type="component" value="Unassembled WGS sequence"/>
</dbReference>
<dbReference type="PROSITE" id="PS50102">
    <property type="entry name" value="RRM"/>
    <property type="match status" value="3"/>
</dbReference>
<sequence length="404" mass="46296">MRIIIKNLPNKITELQIRSSFSKFGEITSFLLPLNEKEKPKRFCFIGYSKPNNVINIMNNSYINNSKISVEEIDNEKYKKYKNGEPDGINIGSDMTNSRVYVTNLPNTSLDIKDEIYKLFKLYGGITNIVNDSFAAIVTFDTHVSALKSLELNNCEFLGVLIKVRMYNNNIEKRFNTFFFDFKSIINQYKSKDKEVLLNLKDSDLGTNISLLESHLIAKTKDFLVANNIDPSCFTERFDKKVLIVKNYDVMGSISDSFDCRVSVSPFGSMALLYFKDEENARKAYKSLNCRRFGDKAVYCDYLPICIQKKKILEENVEVKQKNSVNKLIVKNVPFQADKNEIKRLFSSIVSVVDVRMPVKGDKTSRGFAFVTLKNANDVTKAIEYLGTNTHLYGRRLVIDKANK</sequence>
<dbReference type="CDD" id="cd00590">
    <property type="entry name" value="RRM_SF"/>
    <property type="match status" value="1"/>
</dbReference>
<feature type="domain" description="RRM" evidence="4">
    <location>
        <begin position="98"/>
        <end position="169"/>
    </location>
</feature>
<reference evidence="5 6" key="1">
    <citation type="submission" date="2017-12" db="EMBL/GenBank/DDBJ databases">
        <authorList>
            <person name="Pombert J.-F."/>
            <person name="Haag K.L."/>
            <person name="Ebert D."/>
        </authorList>
    </citation>
    <scope>NUCLEOTIDE SEQUENCE [LARGE SCALE GENOMIC DNA]</scope>
    <source>
        <strain evidence="5">IL-BN-2</strain>
    </source>
</reference>